<organism evidence="2 3">
    <name type="scientific">Ventrimonas faecis</name>
    <dbReference type="NCBI Taxonomy" id="3133170"/>
    <lineage>
        <taxon>Bacteria</taxon>
        <taxon>Bacillati</taxon>
        <taxon>Bacillota</taxon>
        <taxon>Clostridia</taxon>
        <taxon>Lachnospirales</taxon>
        <taxon>Lachnospiraceae</taxon>
        <taxon>Ventrimonas</taxon>
    </lineage>
</organism>
<dbReference type="EMBL" id="JBBMFJ010000020">
    <property type="protein sequence ID" value="MEQ2563549.1"/>
    <property type="molecule type" value="Genomic_DNA"/>
</dbReference>
<gene>
    <name evidence="2" type="ORF">WMO41_10335</name>
</gene>
<evidence type="ECO:0000256" key="1">
    <source>
        <dbReference type="SAM" id="MobiDB-lite"/>
    </source>
</evidence>
<protein>
    <submittedName>
        <fullName evidence="2">Uncharacterized protein</fullName>
    </submittedName>
</protein>
<dbReference type="RefSeq" id="WP_349229676.1">
    <property type="nucleotide sequence ID" value="NZ_JBBMFJ010000020.1"/>
</dbReference>
<feature type="region of interest" description="Disordered" evidence="1">
    <location>
        <begin position="32"/>
        <end position="73"/>
    </location>
</feature>
<keyword evidence="3" id="KW-1185">Reference proteome</keyword>
<dbReference type="Proteomes" id="UP001437460">
    <property type="component" value="Unassembled WGS sequence"/>
</dbReference>
<name>A0ABV1HN60_9FIRM</name>
<proteinExistence type="predicted"/>
<sequence length="73" mass="8230">MRKNEQIKKIKPMYLSKYEAPFMKKTCSQLRNKRKRVQAAGHSLSSPFRNAGTGQGMGGTGEKPEYGSRFAHP</sequence>
<comment type="caution">
    <text evidence="2">The sequence shown here is derived from an EMBL/GenBank/DDBJ whole genome shotgun (WGS) entry which is preliminary data.</text>
</comment>
<reference evidence="2 3" key="1">
    <citation type="submission" date="2024-03" db="EMBL/GenBank/DDBJ databases">
        <title>Human intestinal bacterial collection.</title>
        <authorList>
            <person name="Pauvert C."/>
            <person name="Hitch T.C.A."/>
            <person name="Clavel T."/>
        </authorList>
    </citation>
    <scope>NUCLEOTIDE SEQUENCE [LARGE SCALE GENOMIC DNA]</scope>
    <source>
        <strain evidence="2 3">CLA-AP-H27</strain>
    </source>
</reference>
<evidence type="ECO:0000313" key="3">
    <source>
        <dbReference type="Proteomes" id="UP001437460"/>
    </source>
</evidence>
<evidence type="ECO:0000313" key="2">
    <source>
        <dbReference type="EMBL" id="MEQ2563549.1"/>
    </source>
</evidence>
<accession>A0ABV1HN60</accession>